<dbReference type="Proteomes" id="UP000199622">
    <property type="component" value="Unassembled WGS sequence"/>
</dbReference>
<keyword evidence="1" id="KW-0812">Transmembrane</keyword>
<organism evidence="2 3">
    <name type="scientific">Amycolatopsis tolypomycina</name>
    <dbReference type="NCBI Taxonomy" id="208445"/>
    <lineage>
        <taxon>Bacteria</taxon>
        <taxon>Bacillati</taxon>
        <taxon>Actinomycetota</taxon>
        <taxon>Actinomycetes</taxon>
        <taxon>Pseudonocardiales</taxon>
        <taxon>Pseudonocardiaceae</taxon>
        <taxon>Amycolatopsis</taxon>
    </lineage>
</organism>
<dbReference type="STRING" id="208445.SAMN04489727_3988"/>
<dbReference type="AlphaFoldDB" id="A0A1H4T175"/>
<keyword evidence="3" id="KW-1185">Reference proteome</keyword>
<dbReference type="RefSeq" id="WP_091309507.1">
    <property type="nucleotide sequence ID" value="NZ_FNSO01000004.1"/>
</dbReference>
<protein>
    <submittedName>
        <fullName evidence="2">Uncharacterized protein</fullName>
    </submittedName>
</protein>
<keyword evidence="1" id="KW-0472">Membrane</keyword>
<name>A0A1H4T175_9PSEU</name>
<dbReference type="EMBL" id="FNSO01000004">
    <property type="protein sequence ID" value="SEC50223.1"/>
    <property type="molecule type" value="Genomic_DNA"/>
</dbReference>
<evidence type="ECO:0000313" key="3">
    <source>
        <dbReference type="Proteomes" id="UP000199622"/>
    </source>
</evidence>
<evidence type="ECO:0000313" key="2">
    <source>
        <dbReference type="EMBL" id="SEC50223.1"/>
    </source>
</evidence>
<keyword evidence="1" id="KW-1133">Transmembrane helix</keyword>
<proteinExistence type="predicted"/>
<gene>
    <name evidence="2" type="ORF">SAMN04489727_3988</name>
</gene>
<sequence>MSQIESFANSGGSPEPLEVLTPTMAVVCTPAVFAGAFVGIGVNYAFDKAVDWYVARHGGGHFEAVGDGHVPAGEMSGDELLGLLAARF</sequence>
<accession>A0A1H4T175</accession>
<reference evidence="3" key="1">
    <citation type="submission" date="2016-10" db="EMBL/GenBank/DDBJ databases">
        <authorList>
            <person name="Varghese N."/>
            <person name="Submissions S."/>
        </authorList>
    </citation>
    <scope>NUCLEOTIDE SEQUENCE [LARGE SCALE GENOMIC DNA]</scope>
    <source>
        <strain evidence="3">DSM 44544</strain>
    </source>
</reference>
<feature type="transmembrane region" description="Helical" evidence="1">
    <location>
        <begin position="24"/>
        <end position="46"/>
    </location>
</feature>
<dbReference type="OrthoDB" id="9857948at2"/>
<evidence type="ECO:0000256" key="1">
    <source>
        <dbReference type="SAM" id="Phobius"/>
    </source>
</evidence>